<dbReference type="InterPro" id="IPR051398">
    <property type="entry name" value="Polysacch_Deacetylase"/>
</dbReference>
<dbReference type="PANTHER" id="PTHR34216">
    <property type="match status" value="1"/>
</dbReference>
<dbReference type="NCBIfam" id="TIGR01409">
    <property type="entry name" value="TAT_signal_seq"/>
    <property type="match status" value="1"/>
</dbReference>
<gene>
    <name evidence="5" type="ORF">AUR64_19420</name>
</gene>
<dbReference type="InterPro" id="IPR011330">
    <property type="entry name" value="Glyco_hydro/deAcase_b/a-brl"/>
</dbReference>
<dbReference type="RefSeq" id="WP_058583123.1">
    <property type="nucleotide sequence ID" value="NZ_LOPU01000031.1"/>
</dbReference>
<proteinExistence type="predicted"/>
<reference evidence="5 6" key="1">
    <citation type="submission" date="2015-12" db="EMBL/GenBank/DDBJ databases">
        <title>Haloprofundus marisrubri gen. nov., sp. nov., an extremely halophilic archaeon isolated from the Discovery deep brine-seawater interface in the Red Sea.</title>
        <authorList>
            <person name="Zhang G."/>
            <person name="Stingl U."/>
            <person name="Rashid M."/>
        </authorList>
    </citation>
    <scope>NUCLEOTIDE SEQUENCE [LARGE SCALE GENOMIC DNA]</scope>
    <source>
        <strain evidence="5 6">SB9</strain>
    </source>
</reference>
<evidence type="ECO:0000259" key="4">
    <source>
        <dbReference type="Pfam" id="PF01522"/>
    </source>
</evidence>
<protein>
    <recommendedName>
        <fullName evidence="4">NodB homology domain-containing protein</fullName>
    </recommendedName>
</protein>
<dbReference type="GO" id="GO:0005975">
    <property type="term" value="P:carbohydrate metabolic process"/>
    <property type="evidence" value="ECO:0007669"/>
    <property type="project" value="InterPro"/>
</dbReference>
<evidence type="ECO:0000313" key="6">
    <source>
        <dbReference type="Proteomes" id="UP000054387"/>
    </source>
</evidence>
<comment type="subcellular location">
    <subcellularLocation>
        <location evidence="1">Secreted</location>
    </subcellularLocation>
</comment>
<dbReference type="InterPro" id="IPR002509">
    <property type="entry name" value="NODB_dom"/>
</dbReference>
<dbReference type="Gene3D" id="3.20.20.370">
    <property type="entry name" value="Glycoside hydrolase/deacetylase"/>
    <property type="match status" value="1"/>
</dbReference>
<keyword evidence="2" id="KW-0732">Signal</keyword>
<comment type="caution">
    <text evidence="5">The sequence shown here is derived from an EMBL/GenBank/DDBJ whole genome shotgun (WGS) entry which is preliminary data.</text>
</comment>
<dbReference type="SUPFAM" id="SSF88713">
    <property type="entry name" value="Glycoside hydrolase/deacetylase"/>
    <property type="match status" value="1"/>
</dbReference>
<dbReference type="PROSITE" id="PS51318">
    <property type="entry name" value="TAT"/>
    <property type="match status" value="1"/>
</dbReference>
<dbReference type="CDD" id="cd10970">
    <property type="entry name" value="CE4_DAC_u1_6s"/>
    <property type="match status" value="1"/>
</dbReference>
<dbReference type="GO" id="GO:0016810">
    <property type="term" value="F:hydrolase activity, acting on carbon-nitrogen (but not peptide) bonds"/>
    <property type="evidence" value="ECO:0007669"/>
    <property type="project" value="InterPro"/>
</dbReference>
<dbReference type="PROSITE" id="PS51257">
    <property type="entry name" value="PROKAR_LIPOPROTEIN"/>
    <property type="match status" value="1"/>
</dbReference>
<dbReference type="AlphaFoldDB" id="A0A0W1R4U3"/>
<dbReference type="InterPro" id="IPR019546">
    <property type="entry name" value="TAT_signal_bac_arc"/>
</dbReference>
<evidence type="ECO:0000256" key="1">
    <source>
        <dbReference type="ARBA" id="ARBA00004613"/>
    </source>
</evidence>
<evidence type="ECO:0000256" key="3">
    <source>
        <dbReference type="SAM" id="MobiDB-lite"/>
    </source>
</evidence>
<feature type="compositionally biased region" description="Polar residues" evidence="3">
    <location>
        <begin position="30"/>
        <end position="57"/>
    </location>
</feature>
<keyword evidence="6" id="KW-1185">Reference proteome</keyword>
<name>A0A0W1R4U3_9EURY</name>
<dbReference type="GO" id="GO:0005576">
    <property type="term" value="C:extracellular region"/>
    <property type="evidence" value="ECO:0007669"/>
    <property type="project" value="UniProtKB-SubCell"/>
</dbReference>
<feature type="domain" description="NodB homology" evidence="4">
    <location>
        <begin position="239"/>
        <end position="361"/>
    </location>
</feature>
<sequence length="455" mass="50556">MKDDSRSRRRFLQTTGAAGLAGLVGVAGCSGQSPDDASDSAANGTTQSANQTASGDTATDEPTETEQPVTDEAAEVEATYKSREKYSEPGELLDDFTDLSTWLSNAGELESSSEHAFRGNKSAKLIGKGGRNASIARSFEDTRDLTKKDFSLALRSSTPSKFALFVYLRDPFGNYAVLELRNITMETPDVGWFRTAPGVYETSNTPPDLTQISRIEIVANNATDSDVEVFVDDLRIHDKPDKGYIVFSWDDGRKSYYNDAAPMHDEFEVPAVQAAVPRFVGQNKFMTLGELKERYEAGDEIVAHESISNRFHSLGGNELEKIIQQNKKWLLGHGFEGSNFVVYPGNDYDATALDIVNKYHYMGGMNQSFQPNTTSPYAFDPLVLPRTVGHDLDIAKRVVDLCAKHRNVGILNFHDFANENTMSKGDYRKLLEYVTKEQNVEVINFSELWKLRKSV</sequence>
<accession>A0A0W1R4U3</accession>
<evidence type="ECO:0000256" key="2">
    <source>
        <dbReference type="ARBA" id="ARBA00022729"/>
    </source>
</evidence>
<feature type="region of interest" description="Disordered" evidence="3">
    <location>
        <begin position="22"/>
        <end position="87"/>
    </location>
</feature>
<feature type="compositionally biased region" description="Basic and acidic residues" evidence="3">
    <location>
        <begin position="78"/>
        <end position="87"/>
    </location>
</feature>
<dbReference type="PANTHER" id="PTHR34216:SF3">
    <property type="entry name" value="POLY-BETA-1,6-N-ACETYL-D-GLUCOSAMINE N-DEACETYLASE"/>
    <property type="match status" value="1"/>
</dbReference>
<dbReference type="OrthoDB" id="248140at2157"/>
<dbReference type="InterPro" id="IPR006311">
    <property type="entry name" value="TAT_signal"/>
</dbReference>
<dbReference type="Pfam" id="PF01522">
    <property type="entry name" value="Polysacc_deac_1"/>
    <property type="match status" value="1"/>
</dbReference>
<evidence type="ECO:0000313" key="5">
    <source>
        <dbReference type="EMBL" id="KTG08403.1"/>
    </source>
</evidence>
<dbReference type="Proteomes" id="UP000054387">
    <property type="component" value="Unassembled WGS sequence"/>
</dbReference>
<organism evidence="5 6">
    <name type="scientific">Haloprofundus marisrubri</name>
    <dbReference type="NCBI Taxonomy" id="1514971"/>
    <lineage>
        <taxon>Archaea</taxon>
        <taxon>Methanobacteriati</taxon>
        <taxon>Methanobacteriota</taxon>
        <taxon>Stenosarchaea group</taxon>
        <taxon>Halobacteria</taxon>
        <taxon>Halobacteriales</taxon>
        <taxon>Haloferacaceae</taxon>
        <taxon>Haloprofundus</taxon>
    </lineage>
</organism>
<dbReference type="EMBL" id="LOPU01000031">
    <property type="protein sequence ID" value="KTG08403.1"/>
    <property type="molecule type" value="Genomic_DNA"/>
</dbReference>